<feature type="compositionally biased region" description="Basic and acidic residues" evidence="3">
    <location>
        <begin position="684"/>
        <end position="697"/>
    </location>
</feature>
<dbReference type="Proteomes" id="UP000799778">
    <property type="component" value="Unassembled WGS sequence"/>
</dbReference>
<feature type="region of interest" description="Disordered" evidence="3">
    <location>
        <begin position="306"/>
        <end position="352"/>
    </location>
</feature>
<evidence type="ECO:0000256" key="3">
    <source>
        <dbReference type="SAM" id="MobiDB-lite"/>
    </source>
</evidence>
<feature type="compositionally biased region" description="Low complexity" evidence="3">
    <location>
        <begin position="407"/>
        <end position="416"/>
    </location>
</feature>
<dbReference type="GO" id="GO:1902412">
    <property type="term" value="P:regulation of mitotic cytokinesis"/>
    <property type="evidence" value="ECO:0007669"/>
    <property type="project" value="TreeGrafter"/>
</dbReference>
<dbReference type="EMBL" id="ML978067">
    <property type="protein sequence ID" value="KAF2018841.1"/>
    <property type="molecule type" value="Genomic_DNA"/>
</dbReference>
<sequence>MKPWLDDLSEEWVPQPAPTTDSHSPVDSSPKSSKQSVISKPQSRLPRLRQSSGSFSEISVRQVARDLKPAKRRSALVERSLSDNNVHPVASTDVSEVAGSTVSSGASLDESFVCNGTVEQKPKSKSPDKQVTEYDTPEWRRRLLKGDIGYGDQKDLFSPMGLENIFQKPSAERSDAQTKEKSRLGMLKKINAIPSSPPPWPTAKPSQAEEDQLVDELLDLSISNAQAEENHDASLSEQYGQSSIGGSQIRHSTSQPSQRTISGQIEFENESFSPVYLTTNLKVGQNAAPIPNFTGSELADRLRHIGPRPPTVGIQPASEGSSSIQNTREESSFSRLQDMSLPEDLPAGTPDFADVGRFVEMRRGGYSRDGSFRRRPLSPSPQAKLATRLSSTAALSRISAADEDEQSSSPTKSPTTPHRPRQSDHLSPDRARTSGSPLKLFDAHDTFTSNRLQRRLSQLDYRVEQSSTNDQNSDSTKILQKQTRLTSVEETSVHMSTAGPSDKKRQTDALEPVSANIENFGQGALDQYSFPEELSILSSQASQLDNSGPDGSPSIEVAPPGSRHPMRFQYDDGSPPPRTSSRAKRQGLTRISSSHRRISQTPSLQPGGAAQSPLDEVEKEDVEQEYAEGKRGPTSPFKNPTPKRRRTLQALETEGDTVDCTTTKPVQDSHDAMQSVISRKRKDARHDHSMHLADPEVLARRQILRPRNPTPSQRRREEVQAEILEATEAFLLSSPKLHAIREQLDSSPGPDSTFEESRATAVATQVAAFSMRRTEVARDESRKRSVTTQDFLDEALKIMDYIRTKGRPMSGLASLEETEAESPFVPDEDAPPSTPLSFSRPPSREGRQSEWKEPNKRDLDPTVISHLRRYQDKESDEFMGSSFRSLHLPYVGARVAQDENSIVAEQDNIRITDNLDRHNRTPKDATGGHDSQPRTGGTHPSTGSSMAQTVVTSASRRSDNVTTIAAEKVAHLIPEQIAGMSFDREKNIWVRQRSITKEVRTDGDLSNTLDSEEDPFGNIPDLSVDETAEYLMNKNLSARPQATAETFLEDTEVVHEDEEVPRPTTREGQSIPPIDSSSVPSKVSNFAWSFPKTETRATSWSDQETQRGGTQKLQPPPVTYAIPESDEADVEHEIKYFEGRGTAPPPVPQAKIRDITFSIDEQDFSMTVEQQGPRQHPRGWSTTGPKRNPRKTPLSGARTLPNRQKAVMRPNNELDTVEETSNRNYRMQVSMNVSAPVLQKQDMLFPPSSPAKGDVTFMLSDLPEFTLHQVDECELPDRVVVKHDGIGFSKALEDRYAQGTADLVKALQDVKPDEPYWEDIREIDLHDRSLANLHRLDEFCYRLETLDVSDNSISQVKGIPDSVRRLRAENNCLTGLTSWGSLLNLQHLDVSGNDIDSLDGLGDLIHLRTLKIDNNRVESLEGIFHLDGLMELSASGNCIEFVDFARSNLQSLTDLNLRGNNIVEVRNLHHLKQIRHLNLDDNDIEAFPVCDELDGRCNMLRSVRLCRNDMSSLTVESHFPNLESLYVDGNALSHIPGLARLKHLRTLSWREQSVAIDTDAKNSASGPFGNADIRSLYLSMNQMRTLEVSQHLLNLQRLELSSMGLDELPDDLGQLMPNIRSINLNFNSIKDLRPLLNIKRLNELLIAGNKIARLRTNLAVLGKLTTLKKIDLRENPLTLRFYAPTSENRVLSLRHKPIPVDDDTERFVLPDGDAEADKQYLERLDFETRLRRRVQEILLCTNCKNLEDLDGLPFDRERILVKDDIWERLLYLGVVKKSENAGS</sequence>
<dbReference type="SMART" id="SM00365">
    <property type="entry name" value="LRR_SD22"/>
    <property type="match status" value="5"/>
</dbReference>
<dbReference type="GO" id="GO:0061499">
    <property type="term" value="C:outer plaque of mitotic spindle pole body"/>
    <property type="evidence" value="ECO:0007669"/>
    <property type="project" value="TreeGrafter"/>
</dbReference>
<feature type="compositionally biased region" description="Polar residues" evidence="3">
    <location>
        <begin position="933"/>
        <end position="958"/>
    </location>
</feature>
<feature type="compositionally biased region" description="Low complexity" evidence="3">
    <location>
        <begin position="1070"/>
        <end position="1084"/>
    </location>
</feature>
<dbReference type="InterPro" id="IPR001611">
    <property type="entry name" value="Leu-rich_rpt"/>
</dbReference>
<feature type="compositionally biased region" description="Acidic residues" evidence="3">
    <location>
        <begin position="816"/>
        <end position="830"/>
    </location>
</feature>
<feature type="compositionally biased region" description="Polar residues" evidence="3">
    <location>
        <begin position="49"/>
        <end position="59"/>
    </location>
</feature>
<evidence type="ECO:0000256" key="1">
    <source>
        <dbReference type="ARBA" id="ARBA00022614"/>
    </source>
</evidence>
<evidence type="ECO:0000313" key="5">
    <source>
        <dbReference type="Proteomes" id="UP000799778"/>
    </source>
</evidence>
<gene>
    <name evidence="4" type="ORF">BU24DRAFT_418395</name>
</gene>
<feature type="region of interest" description="Disordered" evidence="3">
    <location>
        <begin position="1168"/>
        <end position="1199"/>
    </location>
</feature>
<feature type="region of interest" description="Disordered" evidence="3">
    <location>
        <begin position="366"/>
        <end position="445"/>
    </location>
</feature>
<feature type="region of interest" description="Disordered" evidence="3">
    <location>
        <begin position="907"/>
        <end position="958"/>
    </location>
</feature>
<dbReference type="InterPro" id="IPR052574">
    <property type="entry name" value="CDIRP"/>
</dbReference>
<evidence type="ECO:0008006" key="6">
    <source>
        <dbReference type="Google" id="ProtNLM"/>
    </source>
</evidence>
<dbReference type="InterPro" id="IPR025875">
    <property type="entry name" value="Leu-rich_rpt_4"/>
</dbReference>
<dbReference type="InterPro" id="IPR032675">
    <property type="entry name" value="LRR_dom_sf"/>
</dbReference>
<feature type="region of interest" description="Disordered" evidence="3">
    <location>
        <begin position="188"/>
        <end position="212"/>
    </location>
</feature>
<accession>A0A6A5Y1P0</accession>
<feature type="region of interest" description="Disordered" evidence="3">
    <location>
        <begin position="1"/>
        <end position="96"/>
    </location>
</feature>
<keyword evidence="1" id="KW-0433">Leucine-rich repeat</keyword>
<keyword evidence="5" id="KW-1185">Reference proteome</keyword>
<dbReference type="SUPFAM" id="SSF52058">
    <property type="entry name" value="L domain-like"/>
    <property type="match status" value="2"/>
</dbReference>
<dbReference type="PROSITE" id="PS51450">
    <property type="entry name" value="LRR"/>
    <property type="match status" value="5"/>
</dbReference>
<evidence type="ECO:0000313" key="4">
    <source>
        <dbReference type="EMBL" id="KAF2018841.1"/>
    </source>
</evidence>
<dbReference type="PANTHER" id="PTHR47566:SF1">
    <property type="entry name" value="PROTEIN NUD1"/>
    <property type="match status" value="1"/>
</dbReference>
<feature type="compositionally biased region" description="Polar residues" evidence="3">
    <location>
        <begin position="1096"/>
        <end position="1113"/>
    </location>
</feature>
<feature type="compositionally biased region" description="Low complexity" evidence="3">
    <location>
        <begin position="21"/>
        <end position="43"/>
    </location>
</feature>
<feature type="compositionally biased region" description="Basic residues" evidence="3">
    <location>
        <begin position="581"/>
        <end position="598"/>
    </location>
</feature>
<organism evidence="4 5">
    <name type="scientific">Aaosphaeria arxii CBS 175.79</name>
    <dbReference type="NCBI Taxonomy" id="1450172"/>
    <lineage>
        <taxon>Eukaryota</taxon>
        <taxon>Fungi</taxon>
        <taxon>Dikarya</taxon>
        <taxon>Ascomycota</taxon>
        <taxon>Pezizomycotina</taxon>
        <taxon>Dothideomycetes</taxon>
        <taxon>Pleosporomycetidae</taxon>
        <taxon>Pleosporales</taxon>
        <taxon>Pleosporales incertae sedis</taxon>
        <taxon>Aaosphaeria</taxon>
    </lineage>
</organism>
<feature type="region of interest" description="Disordered" evidence="3">
    <location>
        <begin position="540"/>
        <end position="697"/>
    </location>
</feature>
<feature type="compositionally biased region" description="Basic and acidic residues" evidence="3">
    <location>
        <begin position="907"/>
        <end position="927"/>
    </location>
</feature>
<feature type="region of interest" description="Disordered" evidence="3">
    <location>
        <begin position="816"/>
        <end position="864"/>
    </location>
</feature>
<proteinExistence type="predicted"/>
<dbReference type="InterPro" id="IPR003591">
    <property type="entry name" value="Leu-rich_rpt_typical-subtyp"/>
</dbReference>
<dbReference type="Pfam" id="PF12799">
    <property type="entry name" value="LRR_4"/>
    <property type="match status" value="1"/>
</dbReference>
<feature type="compositionally biased region" description="Basic and acidic residues" evidence="3">
    <location>
        <begin position="842"/>
        <end position="860"/>
    </location>
</feature>
<dbReference type="GeneID" id="54284368"/>
<feature type="compositionally biased region" description="Basic and acidic residues" evidence="3">
    <location>
        <begin position="421"/>
        <end position="432"/>
    </location>
</feature>
<dbReference type="OrthoDB" id="7451790at2759"/>
<evidence type="ECO:0000256" key="2">
    <source>
        <dbReference type="ARBA" id="ARBA00022737"/>
    </source>
</evidence>
<dbReference type="GO" id="GO:0035591">
    <property type="term" value="F:signaling adaptor activity"/>
    <property type="evidence" value="ECO:0007669"/>
    <property type="project" value="TreeGrafter"/>
</dbReference>
<feature type="compositionally biased region" description="Polar residues" evidence="3">
    <location>
        <begin position="235"/>
        <end position="261"/>
    </location>
</feature>
<feature type="region of interest" description="Disordered" evidence="3">
    <location>
        <begin position="463"/>
        <end position="507"/>
    </location>
</feature>
<feature type="compositionally biased region" description="Polar residues" evidence="3">
    <location>
        <begin position="464"/>
        <end position="499"/>
    </location>
</feature>
<dbReference type="RefSeq" id="XP_033387180.1">
    <property type="nucleotide sequence ID" value="XM_033526971.1"/>
</dbReference>
<feature type="compositionally biased region" description="Acidic residues" evidence="3">
    <location>
        <begin position="615"/>
        <end position="626"/>
    </location>
</feature>
<dbReference type="GO" id="GO:0031028">
    <property type="term" value="P:septation initiation signaling"/>
    <property type="evidence" value="ECO:0007669"/>
    <property type="project" value="TreeGrafter"/>
</dbReference>
<reference evidence="4" key="1">
    <citation type="journal article" date="2020" name="Stud. Mycol.">
        <title>101 Dothideomycetes genomes: a test case for predicting lifestyles and emergence of pathogens.</title>
        <authorList>
            <person name="Haridas S."/>
            <person name="Albert R."/>
            <person name="Binder M."/>
            <person name="Bloem J."/>
            <person name="Labutti K."/>
            <person name="Salamov A."/>
            <person name="Andreopoulos B."/>
            <person name="Baker S."/>
            <person name="Barry K."/>
            <person name="Bills G."/>
            <person name="Bluhm B."/>
            <person name="Cannon C."/>
            <person name="Castanera R."/>
            <person name="Culley D."/>
            <person name="Daum C."/>
            <person name="Ezra D."/>
            <person name="Gonzalez J."/>
            <person name="Henrissat B."/>
            <person name="Kuo A."/>
            <person name="Liang C."/>
            <person name="Lipzen A."/>
            <person name="Lutzoni F."/>
            <person name="Magnuson J."/>
            <person name="Mondo S."/>
            <person name="Nolan M."/>
            <person name="Ohm R."/>
            <person name="Pangilinan J."/>
            <person name="Park H.-J."/>
            <person name="Ramirez L."/>
            <person name="Alfaro M."/>
            <person name="Sun H."/>
            <person name="Tritt A."/>
            <person name="Yoshinaga Y."/>
            <person name="Zwiers L.-H."/>
            <person name="Turgeon B."/>
            <person name="Goodwin S."/>
            <person name="Spatafora J."/>
            <person name="Crous P."/>
            <person name="Grigoriev I."/>
        </authorList>
    </citation>
    <scope>NUCLEOTIDE SEQUENCE</scope>
    <source>
        <strain evidence="4">CBS 175.79</strain>
    </source>
</reference>
<feature type="region of interest" description="Disordered" evidence="3">
    <location>
        <begin position="1053"/>
        <end position="1117"/>
    </location>
</feature>
<keyword evidence="2" id="KW-0677">Repeat</keyword>
<protein>
    <recommendedName>
        <fullName evidence="6">L domain-like protein</fullName>
    </recommendedName>
</protein>
<dbReference type="Gene3D" id="3.80.10.10">
    <property type="entry name" value="Ribonuclease Inhibitor"/>
    <property type="match status" value="2"/>
</dbReference>
<dbReference type="PANTHER" id="PTHR47566">
    <property type="match status" value="1"/>
</dbReference>
<name>A0A6A5Y1P0_9PLEO</name>
<feature type="region of interest" description="Disordered" evidence="3">
    <location>
        <begin position="228"/>
        <end position="261"/>
    </location>
</feature>
<dbReference type="SMART" id="SM00369">
    <property type="entry name" value="LRR_TYP"/>
    <property type="match status" value="7"/>
</dbReference>